<keyword evidence="4 6" id="KW-0998">Cell outer membrane</keyword>
<evidence type="ECO:0000256" key="3">
    <source>
        <dbReference type="ARBA" id="ARBA00023139"/>
    </source>
</evidence>
<evidence type="ECO:0000256" key="4">
    <source>
        <dbReference type="ARBA" id="ARBA00023237"/>
    </source>
</evidence>
<feature type="signal peptide" evidence="7">
    <location>
        <begin position="1"/>
        <end position="20"/>
    </location>
</feature>
<sequence>MHSIRLFILLGLFLSLLGCAGTLDENDETKGWSANQFYSAAKEAMSDSDYKGAIRYFELLEARYPFGRYAQQAQLESAYAYYKYEEPDSAIATLDRFIKMHPRHPNVDYAYYLKGLVNYNRGKTALDARLVSDATQRDPGAARKSFDDFSQLVNKFPASQYAKDSRQRMVYLRNLLASYEVHVADYYLRRKAYIASVNRAKYVIENYQRTPAMPDALVVMVKAYRALELEDLANDALRVFETNYPDHKELERLKR</sequence>
<comment type="subunit">
    <text evidence="6">Part of the Bam complex.</text>
</comment>
<dbReference type="InterPro" id="IPR039565">
    <property type="entry name" value="BamD-like"/>
</dbReference>
<dbReference type="AlphaFoldDB" id="A0A1T2L5Y1"/>
<keyword evidence="10" id="KW-1185">Reference proteome</keyword>
<proteinExistence type="inferred from homology"/>
<dbReference type="InterPro" id="IPR011990">
    <property type="entry name" value="TPR-like_helical_dom_sf"/>
</dbReference>
<dbReference type="CDD" id="cd15830">
    <property type="entry name" value="BamD"/>
    <property type="match status" value="1"/>
</dbReference>
<keyword evidence="3 6" id="KW-0564">Palmitate</keyword>
<dbReference type="PANTHER" id="PTHR37423">
    <property type="entry name" value="SOLUBLE LYTIC MUREIN TRANSGLYCOSYLASE-RELATED"/>
    <property type="match status" value="1"/>
</dbReference>
<comment type="similarity">
    <text evidence="6">Belongs to the BamD family.</text>
</comment>
<feature type="domain" description="Outer membrane lipoprotein BamD-like" evidence="8">
    <location>
        <begin position="33"/>
        <end position="236"/>
    </location>
</feature>
<gene>
    <name evidence="6" type="primary">bamD</name>
    <name evidence="9" type="ORF">BOW53_07370</name>
</gene>
<keyword evidence="5 6" id="KW-0449">Lipoprotein</keyword>
<evidence type="ECO:0000256" key="7">
    <source>
        <dbReference type="SAM" id="SignalP"/>
    </source>
</evidence>
<keyword evidence="1 6" id="KW-0732">Signal</keyword>
<feature type="chain" id="PRO_5013414077" description="Outer membrane protein assembly factor BamD" evidence="7">
    <location>
        <begin position="21"/>
        <end position="255"/>
    </location>
</feature>
<keyword evidence="2 6" id="KW-0472">Membrane</keyword>
<dbReference type="GO" id="GO:1990063">
    <property type="term" value="C:Bam protein complex"/>
    <property type="evidence" value="ECO:0007669"/>
    <property type="project" value="TreeGrafter"/>
</dbReference>
<dbReference type="SUPFAM" id="SSF48452">
    <property type="entry name" value="TPR-like"/>
    <property type="match status" value="1"/>
</dbReference>
<dbReference type="EMBL" id="MPRL01000023">
    <property type="protein sequence ID" value="OOZ40525.1"/>
    <property type="molecule type" value="Genomic_DNA"/>
</dbReference>
<reference evidence="9 10" key="1">
    <citation type="submission" date="2016-11" db="EMBL/GenBank/DDBJ databases">
        <title>Mixed transmission modes and dynamic genome evolution in an obligate animal-bacterial symbiosis.</title>
        <authorList>
            <person name="Russell S.L."/>
            <person name="Corbett-Detig R.B."/>
            <person name="Cavanaugh C.M."/>
        </authorList>
    </citation>
    <scope>NUCLEOTIDE SEQUENCE [LARGE SCALE GENOMIC DNA]</scope>
    <source>
        <strain evidence="9">Sveles-Q1</strain>
    </source>
</reference>
<dbReference type="PANTHER" id="PTHR37423:SF1">
    <property type="entry name" value="OUTER MEMBRANE PROTEIN ASSEMBLY FACTOR BAMD"/>
    <property type="match status" value="1"/>
</dbReference>
<comment type="caution">
    <text evidence="9">The sequence shown here is derived from an EMBL/GenBank/DDBJ whole genome shotgun (WGS) entry which is preliminary data.</text>
</comment>
<evidence type="ECO:0000256" key="1">
    <source>
        <dbReference type="ARBA" id="ARBA00022729"/>
    </source>
</evidence>
<evidence type="ECO:0000313" key="10">
    <source>
        <dbReference type="Proteomes" id="UP000191110"/>
    </source>
</evidence>
<dbReference type="PROSITE" id="PS51257">
    <property type="entry name" value="PROKAR_LIPOPROTEIN"/>
    <property type="match status" value="1"/>
</dbReference>
<dbReference type="Proteomes" id="UP000191110">
    <property type="component" value="Unassembled WGS sequence"/>
</dbReference>
<organism evidence="9 10">
    <name type="scientific">Solemya pervernicosa gill symbiont</name>
    <dbReference type="NCBI Taxonomy" id="642797"/>
    <lineage>
        <taxon>Bacteria</taxon>
        <taxon>Pseudomonadati</taxon>
        <taxon>Pseudomonadota</taxon>
        <taxon>Gammaproteobacteria</taxon>
        <taxon>sulfur-oxidizing symbionts</taxon>
    </lineage>
</organism>
<evidence type="ECO:0000313" key="9">
    <source>
        <dbReference type="EMBL" id="OOZ40525.1"/>
    </source>
</evidence>
<dbReference type="HAMAP" id="MF_00922">
    <property type="entry name" value="OM_assembly_BamD"/>
    <property type="match status" value="1"/>
</dbReference>
<dbReference type="Pfam" id="PF13525">
    <property type="entry name" value="YfiO"/>
    <property type="match status" value="1"/>
</dbReference>
<dbReference type="NCBIfam" id="TIGR03302">
    <property type="entry name" value="OM_YfiO"/>
    <property type="match status" value="1"/>
</dbReference>
<dbReference type="OrthoDB" id="9779191at2"/>
<evidence type="ECO:0000256" key="2">
    <source>
        <dbReference type="ARBA" id="ARBA00023136"/>
    </source>
</evidence>
<accession>A0A1T2L5Y1</accession>
<dbReference type="Gene3D" id="1.25.40.10">
    <property type="entry name" value="Tetratricopeptide repeat domain"/>
    <property type="match status" value="1"/>
</dbReference>
<evidence type="ECO:0000256" key="6">
    <source>
        <dbReference type="HAMAP-Rule" id="MF_00922"/>
    </source>
</evidence>
<dbReference type="GO" id="GO:0043165">
    <property type="term" value="P:Gram-negative-bacterium-type cell outer membrane assembly"/>
    <property type="evidence" value="ECO:0007669"/>
    <property type="project" value="UniProtKB-UniRule"/>
</dbReference>
<comment type="function">
    <text evidence="6">Part of the outer membrane protein assembly complex, which is involved in assembly and insertion of beta-barrel proteins into the outer membrane.</text>
</comment>
<dbReference type="FunFam" id="1.25.40.10:FF:000419">
    <property type="entry name" value="Outer membrane protein assembly factor BamD"/>
    <property type="match status" value="1"/>
</dbReference>
<name>A0A1T2L5Y1_9GAMM</name>
<protein>
    <recommendedName>
        <fullName evidence="6">Outer membrane protein assembly factor BamD</fullName>
    </recommendedName>
</protein>
<comment type="subcellular location">
    <subcellularLocation>
        <location evidence="6">Cell outer membrane</location>
        <topology evidence="6">Lipid-anchor</topology>
    </subcellularLocation>
</comment>
<evidence type="ECO:0000259" key="8">
    <source>
        <dbReference type="Pfam" id="PF13525"/>
    </source>
</evidence>
<evidence type="ECO:0000256" key="5">
    <source>
        <dbReference type="ARBA" id="ARBA00023288"/>
    </source>
</evidence>
<dbReference type="GO" id="GO:0051205">
    <property type="term" value="P:protein insertion into membrane"/>
    <property type="evidence" value="ECO:0007669"/>
    <property type="project" value="UniProtKB-UniRule"/>
</dbReference>
<dbReference type="RefSeq" id="WP_078483444.1">
    <property type="nucleotide sequence ID" value="NZ_MPRL01000023.1"/>
</dbReference>
<dbReference type="InterPro" id="IPR017689">
    <property type="entry name" value="BamD"/>
</dbReference>